<evidence type="ECO:0000313" key="3">
    <source>
        <dbReference type="Proteomes" id="UP000190648"/>
    </source>
</evidence>
<evidence type="ECO:0000313" key="2">
    <source>
        <dbReference type="EMBL" id="OPJ86433.1"/>
    </source>
</evidence>
<accession>A0A1V4KPT9</accession>
<organism evidence="2 3">
    <name type="scientific">Patagioenas fasciata monilis</name>
    <dbReference type="NCBI Taxonomy" id="372326"/>
    <lineage>
        <taxon>Eukaryota</taxon>
        <taxon>Metazoa</taxon>
        <taxon>Chordata</taxon>
        <taxon>Craniata</taxon>
        <taxon>Vertebrata</taxon>
        <taxon>Euteleostomi</taxon>
        <taxon>Archelosauria</taxon>
        <taxon>Archosauria</taxon>
        <taxon>Dinosauria</taxon>
        <taxon>Saurischia</taxon>
        <taxon>Theropoda</taxon>
        <taxon>Coelurosauria</taxon>
        <taxon>Aves</taxon>
        <taxon>Neognathae</taxon>
        <taxon>Neoaves</taxon>
        <taxon>Columbimorphae</taxon>
        <taxon>Columbiformes</taxon>
        <taxon>Columbidae</taxon>
        <taxon>Patagioenas</taxon>
    </lineage>
</organism>
<feature type="region of interest" description="Disordered" evidence="1">
    <location>
        <begin position="51"/>
        <end position="93"/>
    </location>
</feature>
<comment type="caution">
    <text evidence="2">The sequence shown here is derived from an EMBL/GenBank/DDBJ whole genome shotgun (WGS) entry which is preliminary data.</text>
</comment>
<keyword evidence="3" id="KW-1185">Reference proteome</keyword>
<gene>
    <name evidence="2" type="ORF">AV530_008344</name>
</gene>
<proteinExistence type="predicted"/>
<name>A0A1V4KPT9_PATFA</name>
<reference evidence="2 3" key="1">
    <citation type="submission" date="2016-02" db="EMBL/GenBank/DDBJ databases">
        <title>Band-tailed pigeon sequencing and assembly.</title>
        <authorList>
            <person name="Soares A.E."/>
            <person name="Novak B.J."/>
            <person name="Rice E.S."/>
            <person name="O'Connell B."/>
            <person name="Chang D."/>
            <person name="Weber S."/>
            <person name="Shapiro B."/>
        </authorList>
    </citation>
    <scope>NUCLEOTIDE SEQUENCE [LARGE SCALE GENOMIC DNA]</scope>
    <source>
        <strain evidence="2">BTP2013</strain>
        <tissue evidence="2">Blood</tissue>
    </source>
</reference>
<dbReference type="Proteomes" id="UP000190648">
    <property type="component" value="Unassembled WGS sequence"/>
</dbReference>
<feature type="compositionally biased region" description="Polar residues" evidence="1">
    <location>
        <begin position="79"/>
        <end position="93"/>
    </location>
</feature>
<sequence length="93" mass="10153">MQKSHMIKRPRPCCELAACTSSSPSSFTHTGARSRLGHTHVHKLMFPGLGPVLPQRGSGRLKLETSAPRRTAPFVSQAGEASQDQHYQRSSQA</sequence>
<dbReference type="EMBL" id="LSYS01002352">
    <property type="protein sequence ID" value="OPJ86433.1"/>
    <property type="molecule type" value="Genomic_DNA"/>
</dbReference>
<protein>
    <submittedName>
        <fullName evidence="2">Uncharacterized protein</fullName>
    </submittedName>
</protein>
<evidence type="ECO:0000256" key="1">
    <source>
        <dbReference type="SAM" id="MobiDB-lite"/>
    </source>
</evidence>
<dbReference type="OrthoDB" id="10437980at2759"/>
<dbReference type="AlphaFoldDB" id="A0A1V4KPT9"/>